<evidence type="ECO:0000256" key="4">
    <source>
        <dbReference type="SAM" id="MobiDB-lite"/>
    </source>
</evidence>
<dbReference type="CDD" id="cd06170">
    <property type="entry name" value="LuxR_C_like"/>
    <property type="match status" value="1"/>
</dbReference>
<organism evidence="6 7">
    <name type="scientific">Amycolatopsis oliviviridis</name>
    <dbReference type="NCBI Taxonomy" id="1471590"/>
    <lineage>
        <taxon>Bacteria</taxon>
        <taxon>Bacillati</taxon>
        <taxon>Actinomycetota</taxon>
        <taxon>Actinomycetes</taxon>
        <taxon>Pseudonocardiales</taxon>
        <taxon>Pseudonocardiaceae</taxon>
        <taxon>Amycolatopsis</taxon>
    </lineage>
</organism>
<dbReference type="InterPro" id="IPR036388">
    <property type="entry name" value="WH-like_DNA-bd_sf"/>
</dbReference>
<reference evidence="7" key="1">
    <citation type="journal article" date="2019" name="Int. J. Syst. Evol. Microbiol.">
        <title>The Global Catalogue of Microorganisms (GCM) 10K type strain sequencing project: providing services to taxonomists for standard genome sequencing and annotation.</title>
        <authorList>
            <consortium name="The Broad Institute Genomics Platform"/>
            <consortium name="The Broad Institute Genome Sequencing Center for Infectious Disease"/>
            <person name="Wu L."/>
            <person name="Ma J."/>
        </authorList>
    </citation>
    <scope>NUCLEOTIDE SEQUENCE [LARGE SCALE GENOMIC DNA]</scope>
    <source>
        <strain evidence="7">CGMCC 4.7683</strain>
    </source>
</reference>
<dbReference type="SUPFAM" id="SSF46894">
    <property type="entry name" value="C-terminal effector domain of the bipartite response regulators"/>
    <property type="match status" value="1"/>
</dbReference>
<sequence>MQLHRPAATAAPPLNANASGAQARPDGGNWHEQDVVGGTAPGKREVPAMTTQTGQLSLVKGVGPARDRAGLGELLAEATGEVLVMSTGTDSVFQRIALANVRPGVRHKVLFPDSARMSGALNRMSRAGAEVRTDAEVPMDALVIDRTSVVLPAEGRQTGSAVFRLPGVVTATVGLFERIWQAAAPLVPLDLAEPEDASILTCREQELLTLLFSGTTDESAAARLGVSVRTVRRMVADIMNRLGARSRFQAGAKAVDRGWLMAKAG</sequence>
<keyword evidence="3" id="KW-0804">Transcription</keyword>
<keyword evidence="1" id="KW-0805">Transcription regulation</keyword>
<accession>A0ABQ3LFC6</accession>
<evidence type="ECO:0000256" key="3">
    <source>
        <dbReference type="ARBA" id="ARBA00023163"/>
    </source>
</evidence>
<comment type="caution">
    <text evidence="6">The sequence shown here is derived from an EMBL/GenBank/DDBJ whole genome shotgun (WGS) entry which is preliminary data.</text>
</comment>
<feature type="domain" description="HTH luxR-type" evidence="5">
    <location>
        <begin position="193"/>
        <end position="258"/>
    </location>
</feature>
<protein>
    <recommendedName>
        <fullName evidence="5">HTH luxR-type domain-containing protein</fullName>
    </recommendedName>
</protein>
<gene>
    <name evidence="6" type="ORF">GCM10017790_26370</name>
</gene>
<dbReference type="SMART" id="SM00421">
    <property type="entry name" value="HTH_LUXR"/>
    <property type="match status" value="1"/>
</dbReference>
<dbReference type="PANTHER" id="PTHR44688:SF16">
    <property type="entry name" value="DNA-BINDING TRANSCRIPTIONAL ACTIVATOR DEVR_DOSR"/>
    <property type="match status" value="1"/>
</dbReference>
<feature type="region of interest" description="Disordered" evidence="4">
    <location>
        <begin position="1"/>
        <end position="46"/>
    </location>
</feature>
<dbReference type="InterPro" id="IPR000792">
    <property type="entry name" value="Tscrpt_reg_LuxR_C"/>
</dbReference>
<dbReference type="PROSITE" id="PS50043">
    <property type="entry name" value="HTH_LUXR_2"/>
    <property type="match status" value="1"/>
</dbReference>
<evidence type="ECO:0000313" key="6">
    <source>
        <dbReference type="EMBL" id="GHH13794.1"/>
    </source>
</evidence>
<evidence type="ECO:0000256" key="1">
    <source>
        <dbReference type="ARBA" id="ARBA00023015"/>
    </source>
</evidence>
<feature type="compositionally biased region" description="Low complexity" evidence="4">
    <location>
        <begin position="1"/>
        <end position="18"/>
    </location>
</feature>
<dbReference type="InterPro" id="IPR016032">
    <property type="entry name" value="Sig_transdc_resp-reg_C-effctor"/>
</dbReference>
<dbReference type="PANTHER" id="PTHR44688">
    <property type="entry name" value="DNA-BINDING TRANSCRIPTIONAL ACTIVATOR DEVR_DOSR"/>
    <property type="match status" value="1"/>
</dbReference>
<dbReference type="EMBL" id="BNAY01000003">
    <property type="protein sequence ID" value="GHH13794.1"/>
    <property type="molecule type" value="Genomic_DNA"/>
</dbReference>
<dbReference type="PRINTS" id="PR00038">
    <property type="entry name" value="HTHLUXR"/>
</dbReference>
<keyword evidence="7" id="KW-1185">Reference proteome</keyword>
<evidence type="ECO:0000256" key="2">
    <source>
        <dbReference type="ARBA" id="ARBA00023125"/>
    </source>
</evidence>
<evidence type="ECO:0000259" key="5">
    <source>
        <dbReference type="PROSITE" id="PS50043"/>
    </source>
</evidence>
<dbReference type="Pfam" id="PF00196">
    <property type="entry name" value="GerE"/>
    <property type="match status" value="1"/>
</dbReference>
<keyword evidence="2" id="KW-0238">DNA-binding</keyword>
<name>A0ABQ3LFC6_9PSEU</name>
<proteinExistence type="predicted"/>
<evidence type="ECO:0000313" key="7">
    <source>
        <dbReference type="Proteomes" id="UP000635387"/>
    </source>
</evidence>
<dbReference type="Gene3D" id="1.10.10.10">
    <property type="entry name" value="Winged helix-like DNA-binding domain superfamily/Winged helix DNA-binding domain"/>
    <property type="match status" value="1"/>
</dbReference>
<dbReference type="Proteomes" id="UP000635387">
    <property type="component" value="Unassembled WGS sequence"/>
</dbReference>